<proteinExistence type="predicted"/>
<feature type="transmembrane region" description="Helical" evidence="2">
    <location>
        <begin position="111"/>
        <end position="129"/>
    </location>
</feature>
<sequence>MDDPTYSVPPAPPLPPRPPTPPSVRGPREADPPAVALGNASLLGVGYLLLGRRLFALAAVVVTVVLVSVVVSTAERWAEIAVGVWWVAVIAHGWFLARSAARPASAGRQRLVAAAVALPVLLALGLLRFDAHTIERDVDEARTDGDCAKVLSAQDEVWFGHRMADAPGTADGDEVVDTCERLRDAGARLTTGLTGDTRALEAGFDGLGTVLDEPGNDQIAGTVLTDFLDGLPTDDACGTVTVTDWLRDRKPSRDARDRSADTAERTAPEALVKCGDDHMTAEDWTQARTRYQQLLDEYPENAALADQARKGVRKATLTIELENVRGLLTTPAAGEQPEYCSAPARYSGAKPYGKGVNRALFHGNDGYTDRLPGSWRTDDPVRAVLVVCAGAAQDGTAVRTCPYERELSPGSVVNVTFHKVAVPVKVYELRTGKLVANRKVQISGKSCPQRLSYWSVLDPPSDVQVTPSKTDIRDAFRSLIDR</sequence>
<dbReference type="EMBL" id="AP035768">
    <property type="protein sequence ID" value="BFO14316.1"/>
    <property type="molecule type" value="Genomic_DNA"/>
</dbReference>
<feature type="transmembrane region" description="Helical" evidence="2">
    <location>
        <begin position="55"/>
        <end position="74"/>
    </location>
</feature>
<feature type="region of interest" description="Disordered" evidence="1">
    <location>
        <begin position="1"/>
        <end position="30"/>
    </location>
</feature>
<gene>
    <name evidence="3" type="ORF">SHKM778_07040</name>
</gene>
<keyword evidence="2" id="KW-0812">Transmembrane</keyword>
<evidence type="ECO:0000256" key="1">
    <source>
        <dbReference type="SAM" id="MobiDB-lite"/>
    </source>
</evidence>
<evidence type="ECO:0008006" key="4">
    <source>
        <dbReference type="Google" id="ProtNLM"/>
    </source>
</evidence>
<keyword evidence="2" id="KW-1133">Transmembrane helix</keyword>
<accession>A0AAT9HAC1</accession>
<feature type="transmembrane region" description="Helical" evidence="2">
    <location>
        <begin position="80"/>
        <end position="99"/>
    </location>
</feature>
<feature type="compositionally biased region" description="Pro residues" evidence="1">
    <location>
        <begin position="7"/>
        <end position="24"/>
    </location>
</feature>
<reference evidence="3" key="1">
    <citation type="submission" date="2024-06" db="EMBL/GenBank/DDBJ databases">
        <authorList>
            <consortium name="consrtm"/>
            <person name="Uemura M."/>
            <person name="Terahara T."/>
        </authorList>
    </citation>
    <scope>NUCLEOTIDE SEQUENCE</scope>
    <source>
        <strain evidence="3">KM77-8</strain>
    </source>
</reference>
<reference evidence="3" key="2">
    <citation type="submission" date="2024-07" db="EMBL/GenBank/DDBJ databases">
        <title>Streptomyces haneummycinica sp. nov., a new antibiotic-producing actinobacterium isolated from marine sediment.</title>
        <authorList>
            <person name="Uemura M."/>
            <person name="Hamada M."/>
            <person name="Hirano S."/>
            <person name="Kobayashi K."/>
            <person name="Ohshiro T."/>
            <person name="Kobayashi T."/>
            <person name="Terahara T."/>
        </authorList>
    </citation>
    <scope>NUCLEOTIDE SEQUENCE</scope>
    <source>
        <strain evidence="3">KM77-8</strain>
    </source>
</reference>
<organism evidence="3">
    <name type="scientific">Streptomyces haneummycinicus</name>
    <dbReference type="NCBI Taxonomy" id="3074435"/>
    <lineage>
        <taxon>Bacteria</taxon>
        <taxon>Bacillati</taxon>
        <taxon>Actinomycetota</taxon>
        <taxon>Actinomycetes</taxon>
        <taxon>Kitasatosporales</taxon>
        <taxon>Streptomycetaceae</taxon>
        <taxon>Streptomyces</taxon>
    </lineage>
</organism>
<evidence type="ECO:0000256" key="2">
    <source>
        <dbReference type="SAM" id="Phobius"/>
    </source>
</evidence>
<dbReference type="AlphaFoldDB" id="A0AAT9HAC1"/>
<name>A0AAT9HAC1_9ACTN</name>
<protein>
    <recommendedName>
        <fullName evidence="4">Pentapeptide repeat-containing protein</fullName>
    </recommendedName>
</protein>
<keyword evidence="2" id="KW-0472">Membrane</keyword>
<evidence type="ECO:0000313" key="3">
    <source>
        <dbReference type="EMBL" id="BFO14316.1"/>
    </source>
</evidence>